<dbReference type="PANTHER" id="PTHR45768:SF18">
    <property type="entry name" value="RING-H2 FINGER PROTEIN ATL47-RELATED"/>
    <property type="match status" value="1"/>
</dbReference>
<evidence type="ECO:0000313" key="15">
    <source>
        <dbReference type="Proteomes" id="UP001201980"/>
    </source>
</evidence>
<keyword evidence="6 11" id="KW-0863">Zinc-finger</keyword>
<dbReference type="InterPro" id="IPR001841">
    <property type="entry name" value="Znf_RING"/>
</dbReference>
<dbReference type="PROSITE" id="PS50089">
    <property type="entry name" value="ZF_RING_2"/>
    <property type="match status" value="1"/>
</dbReference>
<organism evidence="14 15">
    <name type="scientific">Zalerion maritima</name>
    <dbReference type="NCBI Taxonomy" id="339359"/>
    <lineage>
        <taxon>Eukaryota</taxon>
        <taxon>Fungi</taxon>
        <taxon>Dikarya</taxon>
        <taxon>Ascomycota</taxon>
        <taxon>Pezizomycotina</taxon>
        <taxon>Sordariomycetes</taxon>
        <taxon>Lulworthiomycetidae</taxon>
        <taxon>Lulworthiales</taxon>
        <taxon>Lulworthiaceae</taxon>
        <taxon>Zalerion</taxon>
    </lineage>
</organism>
<evidence type="ECO:0000256" key="8">
    <source>
        <dbReference type="ARBA" id="ARBA00022833"/>
    </source>
</evidence>
<gene>
    <name evidence="14" type="ORF">MKZ38_001906</name>
</gene>
<evidence type="ECO:0000256" key="1">
    <source>
        <dbReference type="ARBA" id="ARBA00004167"/>
    </source>
</evidence>
<keyword evidence="3" id="KW-0808">Transferase</keyword>
<comment type="subcellular location">
    <subcellularLocation>
        <location evidence="1">Membrane</location>
        <topology evidence="1">Single-pass membrane protein</topology>
    </subcellularLocation>
</comment>
<evidence type="ECO:0000256" key="11">
    <source>
        <dbReference type="PROSITE-ProRule" id="PRU00175"/>
    </source>
</evidence>
<dbReference type="Pfam" id="PF13639">
    <property type="entry name" value="zf-RING_2"/>
    <property type="match status" value="1"/>
</dbReference>
<evidence type="ECO:0000256" key="6">
    <source>
        <dbReference type="ARBA" id="ARBA00022771"/>
    </source>
</evidence>
<comment type="caution">
    <text evidence="14">The sequence shown here is derived from an EMBL/GenBank/DDBJ whole genome shotgun (WGS) entry which is preliminary data.</text>
</comment>
<dbReference type="SUPFAM" id="SSF57850">
    <property type="entry name" value="RING/U-box"/>
    <property type="match status" value="1"/>
</dbReference>
<evidence type="ECO:0000256" key="5">
    <source>
        <dbReference type="ARBA" id="ARBA00022723"/>
    </source>
</evidence>
<keyword evidence="15" id="KW-1185">Reference proteome</keyword>
<feature type="compositionally biased region" description="Polar residues" evidence="12">
    <location>
        <begin position="42"/>
        <end position="54"/>
    </location>
</feature>
<comment type="pathway">
    <text evidence="2">Protein modification; protein ubiquitination.</text>
</comment>
<accession>A0AAD5RX66</accession>
<keyword evidence="7" id="KW-0833">Ubl conjugation pathway</keyword>
<keyword evidence="8" id="KW-0862">Zinc</keyword>
<dbReference type="InterPro" id="IPR013083">
    <property type="entry name" value="Znf_RING/FYVE/PHD"/>
</dbReference>
<sequence length="244" mass="27478">MSTPYEVEHGVTAGQTGRRPQNRRVDMESFFSFLHQISTDAISSVSSETTPQTHNNRHAEATPVDTANLFRLLQDQFATLRQTSPDATNRDFLEALIQEVDRDIADLPRLHGVGQEFLDGLDRVSKKEILKGKKGEEKCPICAVKFNEDPHPLVVALPCHTSHCFDLECVAPWLQSKGTCPMCRKNFVRKKEEKKELKEDSEEEEEFDNMNGVWLATGYPQTVIAIRGVDEKGLALVRNGVEVL</sequence>
<keyword evidence="5" id="KW-0479">Metal-binding</keyword>
<evidence type="ECO:0000313" key="14">
    <source>
        <dbReference type="EMBL" id="KAJ2901388.1"/>
    </source>
</evidence>
<reference evidence="14" key="1">
    <citation type="submission" date="2022-07" db="EMBL/GenBank/DDBJ databases">
        <title>Draft genome sequence of Zalerion maritima ATCC 34329, a (micro)plastics degrading marine fungus.</title>
        <authorList>
            <person name="Paco A."/>
            <person name="Goncalves M.F.M."/>
            <person name="Rocha-Santos T.A.P."/>
            <person name="Alves A."/>
        </authorList>
    </citation>
    <scope>NUCLEOTIDE SEQUENCE</scope>
    <source>
        <strain evidence="14">ATCC 34329</strain>
    </source>
</reference>
<dbReference type="PANTHER" id="PTHR45768">
    <property type="entry name" value="E3 UBIQUITIN-PROTEIN LIGASE RNF13-LIKE"/>
    <property type="match status" value="1"/>
</dbReference>
<evidence type="ECO:0000256" key="7">
    <source>
        <dbReference type="ARBA" id="ARBA00022786"/>
    </source>
</evidence>
<evidence type="ECO:0000256" key="10">
    <source>
        <dbReference type="ARBA" id="ARBA00023136"/>
    </source>
</evidence>
<dbReference type="GO" id="GO:0008270">
    <property type="term" value="F:zinc ion binding"/>
    <property type="evidence" value="ECO:0007669"/>
    <property type="project" value="UniProtKB-KW"/>
</dbReference>
<name>A0AAD5RX66_9PEZI</name>
<dbReference type="Gene3D" id="3.30.40.10">
    <property type="entry name" value="Zinc/RING finger domain, C3HC4 (zinc finger)"/>
    <property type="match status" value="1"/>
</dbReference>
<feature type="region of interest" description="Disordered" evidence="12">
    <location>
        <begin position="42"/>
        <end position="63"/>
    </location>
</feature>
<evidence type="ECO:0000256" key="9">
    <source>
        <dbReference type="ARBA" id="ARBA00022989"/>
    </source>
</evidence>
<keyword evidence="4" id="KW-0812">Transmembrane</keyword>
<protein>
    <recommendedName>
        <fullName evidence="13">RING-type domain-containing protein</fullName>
    </recommendedName>
</protein>
<keyword evidence="9" id="KW-1133">Transmembrane helix</keyword>
<dbReference type="Proteomes" id="UP001201980">
    <property type="component" value="Unassembled WGS sequence"/>
</dbReference>
<feature type="domain" description="RING-type" evidence="13">
    <location>
        <begin position="139"/>
        <end position="184"/>
    </location>
</feature>
<feature type="region of interest" description="Disordered" evidence="12">
    <location>
        <begin position="1"/>
        <end position="22"/>
    </location>
</feature>
<dbReference type="AlphaFoldDB" id="A0AAD5RX66"/>
<dbReference type="EMBL" id="JAKWBI020000154">
    <property type="protein sequence ID" value="KAJ2901388.1"/>
    <property type="molecule type" value="Genomic_DNA"/>
</dbReference>
<evidence type="ECO:0000259" key="13">
    <source>
        <dbReference type="PROSITE" id="PS50089"/>
    </source>
</evidence>
<keyword evidence="10" id="KW-0472">Membrane</keyword>
<dbReference type="GO" id="GO:0016020">
    <property type="term" value="C:membrane"/>
    <property type="evidence" value="ECO:0007669"/>
    <property type="project" value="UniProtKB-SubCell"/>
</dbReference>
<evidence type="ECO:0000256" key="2">
    <source>
        <dbReference type="ARBA" id="ARBA00004906"/>
    </source>
</evidence>
<evidence type="ECO:0000256" key="12">
    <source>
        <dbReference type="SAM" id="MobiDB-lite"/>
    </source>
</evidence>
<evidence type="ECO:0000256" key="4">
    <source>
        <dbReference type="ARBA" id="ARBA00022692"/>
    </source>
</evidence>
<proteinExistence type="predicted"/>
<dbReference type="GO" id="GO:0016740">
    <property type="term" value="F:transferase activity"/>
    <property type="evidence" value="ECO:0007669"/>
    <property type="project" value="UniProtKB-KW"/>
</dbReference>
<evidence type="ECO:0000256" key="3">
    <source>
        <dbReference type="ARBA" id="ARBA00022679"/>
    </source>
</evidence>